<dbReference type="PRINTS" id="PR01415">
    <property type="entry name" value="ANKYRIN"/>
</dbReference>
<name>A0A6H5GVU0_9HEMI</name>
<dbReference type="Proteomes" id="UP000479000">
    <property type="component" value="Unassembled WGS sequence"/>
</dbReference>
<organism evidence="5 6">
    <name type="scientific">Nesidiocoris tenuis</name>
    <dbReference type="NCBI Taxonomy" id="355587"/>
    <lineage>
        <taxon>Eukaryota</taxon>
        <taxon>Metazoa</taxon>
        <taxon>Ecdysozoa</taxon>
        <taxon>Arthropoda</taxon>
        <taxon>Hexapoda</taxon>
        <taxon>Insecta</taxon>
        <taxon>Pterygota</taxon>
        <taxon>Neoptera</taxon>
        <taxon>Paraneoptera</taxon>
        <taxon>Hemiptera</taxon>
        <taxon>Heteroptera</taxon>
        <taxon>Panheteroptera</taxon>
        <taxon>Cimicomorpha</taxon>
        <taxon>Miridae</taxon>
        <taxon>Dicyphina</taxon>
        <taxon>Nesidiocoris</taxon>
    </lineage>
</organism>
<dbReference type="Gene3D" id="1.25.40.20">
    <property type="entry name" value="Ankyrin repeat-containing domain"/>
    <property type="match status" value="2"/>
</dbReference>
<accession>A0A6H5GVU0</accession>
<dbReference type="Pfam" id="PF13606">
    <property type="entry name" value="Ank_3"/>
    <property type="match status" value="1"/>
</dbReference>
<keyword evidence="2 3" id="KW-0040">ANK repeat</keyword>
<feature type="repeat" description="ANK" evidence="3">
    <location>
        <begin position="217"/>
        <end position="250"/>
    </location>
</feature>
<dbReference type="PROSITE" id="PS50297">
    <property type="entry name" value="ANK_REP_REGION"/>
    <property type="match status" value="3"/>
</dbReference>
<feature type="region of interest" description="Disordered" evidence="4">
    <location>
        <begin position="306"/>
        <end position="329"/>
    </location>
</feature>
<feature type="repeat" description="ANK" evidence="3">
    <location>
        <begin position="183"/>
        <end position="215"/>
    </location>
</feature>
<evidence type="ECO:0000256" key="1">
    <source>
        <dbReference type="ARBA" id="ARBA00022737"/>
    </source>
</evidence>
<dbReference type="Pfam" id="PF12796">
    <property type="entry name" value="Ank_2"/>
    <property type="match status" value="2"/>
</dbReference>
<dbReference type="PANTHER" id="PTHR24173">
    <property type="entry name" value="ANKYRIN REPEAT CONTAINING"/>
    <property type="match status" value="1"/>
</dbReference>
<feature type="repeat" description="ANK" evidence="3">
    <location>
        <begin position="251"/>
        <end position="283"/>
    </location>
</feature>
<dbReference type="PANTHER" id="PTHR24173:SF74">
    <property type="entry name" value="ANKYRIN REPEAT DOMAIN-CONTAINING PROTEIN 16"/>
    <property type="match status" value="1"/>
</dbReference>
<feature type="repeat" description="ANK" evidence="3">
    <location>
        <begin position="79"/>
        <end position="111"/>
    </location>
</feature>
<dbReference type="SUPFAM" id="SSF48403">
    <property type="entry name" value="Ankyrin repeat"/>
    <property type="match status" value="1"/>
</dbReference>
<proteinExistence type="predicted"/>
<dbReference type="InterPro" id="IPR002110">
    <property type="entry name" value="Ankyrin_rpt"/>
</dbReference>
<dbReference type="EMBL" id="CADCXU010018414">
    <property type="protein sequence ID" value="CAB0006781.1"/>
    <property type="molecule type" value="Genomic_DNA"/>
</dbReference>
<dbReference type="PROSITE" id="PS50088">
    <property type="entry name" value="ANK_REPEAT"/>
    <property type="match status" value="4"/>
</dbReference>
<reference evidence="5 6" key="1">
    <citation type="submission" date="2020-02" db="EMBL/GenBank/DDBJ databases">
        <authorList>
            <person name="Ferguson B K."/>
        </authorList>
    </citation>
    <scope>NUCLEOTIDE SEQUENCE [LARGE SCALE GENOMIC DNA]</scope>
</reference>
<dbReference type="InterPro" id="IPR036770">
    <property type="entry name" value="Ankyrin_rpt-contain_sf"/>
</dbReference>
<evidence type="ECO:0000256" key="3">
    <source>
        <dbReference type="PROSITE-ProRule" id="PRU00023"/>
    </source>
</evidence>
<protein>
    <submittedName>
        <fullName evidence="5">Uncharacterized protein</fullName>
    </submittedName>
</protein>
<keyword evidence="6" id="KW-1185">Reference proteome</keyword>
<evidence type="ECO:0000313" key="6">
    <source>
        <dbReference type="Proteomes" id="UP000479000"/>
    </source>
</evidence>
<dbReference type="AlphaFoldDB" id="A0A6H5GVU0"/>
<evidence type="ECO:0000256" key="2">
    <source>
        <dbReference type="ARBA" id="ARBA00023043"/>
    </source>
</evidence>
<evidence type="ECO:0000313" key="5">
    <source>
        <dbReference type="EMBL" id="CAB0006781.1"/>
    </source>
</evidence>
<evidence type="ECO:0000256" key="4">
    <source>
        <dbReference type="SAM" id="MobiDB-lite"/>
    </source>
</evidence>
<dbReference type="OrthoDB" id="195446at2759"/>
<keyword evidence="1" id="KW-0677">Repeat</keyword>
<feature type="non-terminal residue" evidence="5">
    <location>
        <position position="329"/>
    </location>
</feature>
<sequence>MTPNEIAFANTNYIHKNRLQAGTPSGLKWKERLNKAFPEFDSQKGKIPLLLAVEAGNQSMCRELLSQNTVDQLKATTENGDTALHLAVRKRDIDMVRILVDYGAPIDGQNIEHRCTWPPNTAMQLSLNSWPINSRRRFLKGPKTAVRSCTLHRSTATQNARRCCSRKASISTCQIRYLRPTLDNYTPLHIAVESCKPAVVETLLGYGADVHVKGGSLLETPLHIAARVKDGEKCALMLLKSGAGPNLTTADGQTPVHVAARHGNLSTLLLLLEDNGDPMFKSKTATAYVNSLTEEGATALHYAGQVAKSEVDSENPNEDRDVVKQLLES</sequence>
<dbReference type="SMART" id="SM00248">
    <property type="entry name" value="ANK"/>
    <property type="match status" value="5"/>
</dbReference>
<gene>
    <name evidence="5" type="ORF">NTEN_LOCUS12258</name>
</gene>